<dbReference type="AlphaFoldDB" id="A0A8I2YJN1"/>
<accession>A0A8I2YJN1</accession>
<name>A0A8I2YJN1_9AGAM</name>
<comment type="caution">
    <text evidence="1">The sequence shown here is derived from an EMBL/GenBank/DDBJ whole genome shotgun (WGS) entry which is preliminary data.</text>
</comment>
<evidence type="ECO:0000313" key="2">
    <source>
        <dbReference type="Proteomes" id="UP000683000"/>
    </source>
</evidence>
<sequence>MDGVWPAALRAHELLSGCDPLNKDAFKHPPIRTTRHTSEWPRTTETRCRARRRLGRCIPALTDARSLLWRELSRRIATVRPTLALDAVYPDIPGDRAWTPGDFSPTTSLQASQPSYYTWPSTGPRTWHSLGRCLHLSCLKCTARFDRRATLTSLDVVSTRTDAVKRAFCGWCGRGGQAGYESASGGRYPNLERLYVVPADGDGVWAVTWRADAGTARDVFEWAIIRRRRLRNVSPKKVFHGNMQLGQYVERFGFSDMYPPFPFPLSCTLSAFIHRTLLTSLSLLCRVLFHLTLPSKLSLFVH</sequence>
<evidence type="ECO:0000313" key="1">
    <source>
        <dbReference type="EMBL" id="KAG6372902.1"/>
    </source>
</evidence>
<organism evidence="1 2">
    <name type="scientific">Boletus reticuloceps</name>
    <dbReference type="NCBI Taxonomy" id="495285"/>
    <lineage>
        <taxon>Eukaryota</taxon>
        <taxon>Fungi</taxon>
        <taxon>Dikarya</taxon>
        <taxon>Basidiomycota</taxon>
        <taxon>Agaricomycotina</taxon>
        <taxon>Agaricomycetes</taxon>
        <taxon>Agaricomycetidae</taxon>
        <taxon>Boletales</taxon>
        <taxon>Boletineae</taxon>
        <taxon>Boletaceae</taxon>
        <taxon>Boletoideae</taxon>
        <taxon>Boletus</taxon>
    </lineage>
</organism>
<dbReference type="EMBL" id="JAGFBS010000025">
    <property type="protein sequence ID" value="KAG6372902.1"/>
    <property type="molecule type" value="Genomic_DNA"/>
</dbReference>
<proteinExistence type="predicted"/>
<reference evidence="1" key="1">
    <citation type="submission" date="2021-03" db="EMBL/GenBank/DDBJ databases">
        <title>Evolutionary innovations through gain and loss of genes in the ectomycorrhizal Boletales.</title>
        <authorList>
            <person name="Wu G."/>
            <person name="Miyauchi S."/>
            <person name="Morin E."/>
            <person name="Yang Z.-L."/>
            <person name="Xu J."/>
            <person name="Martin F.M."/>
        </authorList>
    </citation>
    <scope>NUCLEOTIDE SEQUENCE</scope>
    <source>
        <strain evidence="1">BR01</strain>
    </source>
</reference>
<gene>
    <name evidence="1" type="ORF">JVT61DRAFT_7342</name>
</gene>
<keyword evidence="2" id="KW-1185">Reference proteome</keyword>
<dbReference type="Proteomes" id="UP000683000">
    <property type="component" value="Unassembled WGS sequence"/>
</dbReference>
<protein>
    <submittedName>
        <fullName evidence="1">Uncharacterized protein</fullName>
    </submittedName>
</protein>